<protein>
    <submittedName>
        <fullName evidence="1">Uncharacterized protein</fullName>
    </submittedName>
</protein>
<dbReference type="Proteomes" id="UP001152797">
    <property type="component" value="Unassembled WGS sequence"/>
</dbReference>
<dbReference type="AlphaFoldDB" id="A0A9P1DJJ6"/>
<dbReference type="EMBL" id="CAMXCT010004713">
    <property type="protein sequence ID" value="CAI4010099.1"/>
    <property type="molecule type" value="Genomic_DNA"/>
</dbReference>
<evidence type="ECO:0000313" key="2">
    <source>
        <dbReference type="EMBL" id="CAL1163474.1"/>
    </source>
</evidence>
<organism evidence="1">
    <name type="scientific">Cladocopium goreaui</name>
    <dbReference type="NCBI Taxonomy" id="2562237"/>
    <lineage>
        <taxon>Eukaryota</taxon>
        <taxon>Sar</taxon>
        <taxon>Alveolata</taxon>
        <taxon>Dinophyceae</taxon>
        <taxon>Suessiales</taxon>
        <taxon>Symbiodiniaceae</taxon>
        <taxon>Cladocopium</taxon>
    </lineage>
</organism>
<sequence>MDTVALWFLDEGCALEIGHQRESGKGLLSTASTARFALTAACSDLACETSSRLHLRVAKSQDSSEMLSVIALQRLTNFSCQVSVCLLAPCLHQGHFEATWWLNGQCPPRVQNETMNRPVGRLMPLSCSSLTTRAKVQASLRFKASTHHPGPRSESMTPCFTCQWLGLIMKTFGIRSKRNAWRLGNLDNTIRIVLFIFLLASLKRRGDELQQAAKWQQSGVLYTSLS</sequence>
<reference evidence="2" key="2">
    <citation type="submission" date="2024-04" db="EMBL/GenBank/DDBJ databases">
        <authorList>
            <person name="Chen Y."/>
            <person name="Shah S."/>
            <person name="Dougan E. K."/>
            <person name="Thang M."/>
            <person name="Chan C."/>
        </authorList>
    </citation>
    <scope>NUCLEOTIDE SEQUENCE [LARGE SCALE GENOMIC DNA]</scope>
</reference>
<gene>
    <name evidence="1" type="ORF">C1SCF055_LOCUS35401</name>
</gene>
<keyword evidence="3" id="KW-1185">Reference proteome</keyword>
<reference evidence="1" key="1">
    <citation type="submission" date="2022-10" db="EMBL/GenBank/DDBJ databases">
        <authorList>
            <person name="Chen Y."/>
            <person name="Dougan E. K."/>
            <person name="Chan C."/>
            <person name="Rhodes N."/>
            <person name="Thang M."/>
        </authorList>
    </citation>
    <scope>NUCLEOTIDE SEQUENCE</scope>
</reference>
<proteinExistence type="predicted"/>
<comment type="caution">
    <text evidence="1">The sequence shown here is derived from an EMBL/GenBank/DDBJ whole genome shotgun (WGS) entry which is preliminary data.</text>
</comment>
<name>A0A9P1DJJ6_9DINO</name>
<evidence type="ECO:0000313" key="1">
    <source>
        <dbReference type="EMBL" id="CAI4010099.1"/>
    </source>
</evidence>
<dbReference type="EMBL" id="CAMXCT020004713">
    <property type="protein sequence ID" value="CAL1163474.1"/>
    <property type="molecule type" value="Genomic_DNA"/>
</dbReference>
<evidence type="ECO:0000313" key="3">
    <source>
        <dbReference type="Proteomes" id="UP001152797"/>
    </source>
</evidence>
<accession>A0A9P1DJJ6</accession>
<dbReference type="EMBL" id="CAMXCT030004713">
    <property type="protein sequence ID" value="CAL4797411.1"/>
    <property type="molecule type" value="Genomic_DNA"/>
</dbReference>